<dbReference type="Pfam" id="PF04471">
    <property type="entry name" value="Mrr_cat"/>
    <property type="match status" value="1"/>
</dbReference>
<dbReference type="GO" id="GO:0009307">
    <property type="term" value="P:DNA restriction-modification system"/>
    <property type="evidence" value="ECO:0007669"/>
    <property type="project" value="InterPro"/>
</dbReference>
<feature type="transmembrane region" description="Helical" evidence="1">
    <location>
        <begin position="66"/>
        <end position="85"/>
    </location>
</feature>
<reference evidence="3 4" key="1">
    <citation type="journal article" date="2015" name="Geomicrobiol. J.">
        <title>Caldisalinibacter kiritimatiensis gen. nov., sp. nov., a moderately thermohalophilic thiosulfate-reducing bacterium from a hypersaline microbial mat.</title>
        <authorList>
            <person name="Ben Hania W."/>
            <person name="Joseph M."/>
            <person name="Fiebig A."/>
            <person name="Bunk B."/>
            <person name="Klenk H.-P."/>
            <person name="Fardeau M.-L."/>
            <person name="Spring S."/>
        </authorList>
    </citation>
    <scope>NUCLEOTIDE SEQUENCE [LARGE SCALE GENOMIC DNA]</scope>
    <source>
        <strain evidence="3 4">L21-TH-D2</strain>
    </source>
</reference>
<dbReference type="GO" id="GO:0004519">
    <property type="term" value="F:endonuclease activity"/>
    <property type="evidence" value="ECO:0007669"/>
    <property type="project" value="InterPro"/>
</dbReference>
<keyword evidence="1" id="KW-1133">Transmembrane helix</keyword>
<name>R1AVY1_9FIRM</name>
<dbReference type="STRING" id="1304284.L21TH_0564"/>
<comment type="caution">
    <text evidence="3">The sequence shown here is derived from an EMBL/GenBank/DDBJ whole genome shotgun (WGS) entry which is preliminary data.</text>
</comment>
<dbReference type="Gene3D" id="3.40.1350.10">
    <property type="match status" value="1"/>
</dbReference>
<gene>
    <name evidence="3" type="ORF">L21TH_0564</name>
</gene>
<dbReference type="EMBL" id="ARZA01000065">
    <property type="protein sequence ID" value="EOD01343.1"/>
    <property type="molecule type" value="Genomic_DNA"/>
</dbReference>
<proteinExistence type="predicted"/>
<feature type="transmembrane region" description="Helical" evidence="1">
    <location>
        <begin position="37"/>
        <end position="60"/>
    </location>
</feature>
<dbReference type="SUPFAM" id="SSF52980">
    <property type="entry name" value="Restriction endonuclease-like"/>
    <property type="match status" value="1"/>
</dbReference>
<dbReference type="RefSeq" id="WP_006308471.1">
    <property type="nucleotide sequence ID" value="NZ_ARZA01000065.1"/>
</dbReference>
<organism evidence="3 4">
    <name type="scientific">Caldisalinibacter kiritimatiensis</name>
    <dbReference type="NCBI Taxonomy" id="1304284"/>
    <lineage>
        <taxon>Bacteria</taxon>
        <taxon>Bacillati</taxon>
        <taxon>Bacillota</taxon>
        <taxon>Tissierellia</taxon>
        <taxon>Tissierellales</taxon>
        <taxon>Thermohalobacteraceae</taxon>
        <taxon>Caldisalinibacter</taxon>
    </lineage>
</organism>
<dbReference type="InterPro" id="IPR011335">
    <property type="entry name" value="Restrct_endonuc-II-like"/>
</dbReference>
<feature type="transmembrane region" description="Helical" evidence="1">
    <location>
        <begin position="290"/>
        <end position="308"/>
    </location>
</feature>
<dbReference type="InterPro" id="IPR011856">
    <property type="entry name" value="tRNA_endonuc-like_dom_sf"/>
</dbReference>
<keyword evidence="1" id="KW-0472">Membrane</keyword>
<feature type="domain" description="Restriction endonuclease type IV Mrr" evidence="2">
    <location>
        <begin position="116"/>
        <end position="225"/>
    </location>
</feature>
<dbReference type="eggNOG" id="ENOG50338E1">
    <property type="taxonomic scope" value="Bacteria"/>
</dbReference>
<dbReference type="OrthoDB" id="1949546at2"/>
<sequence>MEKRIEISRLNKKIRKVFNNRKIKRYYIEENKKGKTYIAILLDAVLTRILITIIFFGYFLYMTKDLFFSSVLTLQFFILFNLIIYKVNAIKLKKTIKHINEKLAKEKITKDLLNKTPYEFIDYIKMTLEKCAIDDMRIFHQNDIDILGKLNEHTVGIKCFQYTEDNYVDINDIREFFLGLKELDIEEGFVVTTSYFEESVKEFIPKLESHAKIHLIDINEFLKFMKKAELYPRENDIRQIILDKIAERRRKLIEYRKKFLSKGQTTKYILIAVILYLWGRITPYERYYKIVAYVLFGLGIISLGKYFIELFTSGNQEENNYSN</sequence>
<dbReference type="AlphaFoldDB" id="R1AVY1"/>
<keyword evidence="4" id="KW-1185">Reference proteome</keyword>
<accession>R1AVY1</accession>
<dbReference type="InterPro" id="IPR007560">
    <property type="entry name" value="Restrct_endonuc_IV_Mrr"/>
</dbReference>
<evidence type="ECO:0000259" key="2">
    <source>
        <dbReference type="Pfam" id="PF04471"/>
    </source>
</evidence>
<keyword evidence="1" id="KW-0812">Transmembrane</keyword>
<protein>
    <recommendedName>
        <fullName evidence="2">Restriction endonuclease type IV Mrr domain-containing protein</fullName>
    </recommendedName>
</protein>
<dbReference type="Proteomes" id="UP000013378">
    <property type="component" value="Unassembled WGS sequence"/>
</dbReference>
<evidence type="ECO:0000313" key="4">
    <source>
        <dbReference type="Proteomes" id="UP000013378"/>
    </source>
</evidence>
<dbReference type="GO" id="GO:0003677">
    <property type="term" value="F:DNA binding"/>
    <property type="evidence" value="ECO:0007669"/>
    <property type="project" value="InterPro"/>
</dbReference>
<evidence type="ECO:0000256" key="1">
    <source>
        <dbReference type="SAM" id="Phobius"/>
    </source>
</evidence>
<evidence type="ECO:0000313" key="3">
    <source>
        <dbReference type="EMBL" id="EOD01343.1"/>
    </source>
</evidence>